<evidence type="ECO:0000313" key="2">
    <source>
        <dbReference type="Proteomes" id="UP000287701"/>
    </source>
</evidence>
<evidence type="ECO:0008006" key="3">
    <source>
        <dbReference type="Google" id="ProtNLM"/>
    </source>
</evidence>
<organism evidence="1 2">
    <name type="scientific">Ornithobacterium rhinotracheale</name>
    <dbReference type="NCBI Taxonomy" id="28251"/>
    <lineage>
        <taxon>Bacteria</taxon>
        <taxon>Pseudomonadati</taxon>
        <taxon>Bacteroidota</taxon>
        <taxon>Flavobacteriia</taxon>
        <taxon>Flavobacteriales</taxon>
        <taxon>Weeksellaceae</taxon>
        <taxon>Ornithobacterium</taxon>
    </lineage>
</organism>
<dbReference type="EMBL" id="CP035107">
    <property type="protein sequence ID" value="QAR30176.1"/>
    <property type="molecule type" value="Genomic_DNA"/>
</dbReference>
<accession>A0A3R5UTJ5</accession>
<protein>
    <recommendedName>
        <fullName evidence="3">Lipoprotein</fullName>
    </recommendedName>
</protein>
<dbReference type="Proteomes" id="UP000287701">
    <property type="component" value="Chromosome"/>
</dbReference>
<reference evidence="1 2" key="1">
    <citation type="submission" date="2019-01" db="EMBL/GenBank/DDBJ databases">
        <title>Whole Genome of Ornithobacterium rhinotracheale FARPER-174b.</title>
        <authorList>
            <person name="Tataje-Lavanda L.A."/>
            <person name="Montalvan A."/>
            <person name="Montesinos R."/>
            <person name="Zimic M."/>
            <person name="Fernandez-Sanchez M."/>
            <person name="Fernandez-Diaz M."/>
        </authorList>
    </citation>
    <scope>NUCLEOTIDE SEQUENCE [LARGE SCALE GENOMIC DNA]</scope>
    <source>
        <strain evidence="1 2">FARPER-174b</strain>
    </source>
</reference>
<dbReference type="AlphaFoldDB" id="A0A3R5UTJ5"/>
<gene>
    <name evidence="1" type="ORF">EQP59_01790</name>
</gene>
<name>A0A3R5UTJ5_ORNRH</name>
<sequence>MKKLIFLSLCLGFIVACSPKGNQLFKGDSVWQRDFYPMPGLKHHVEYQLGNDSISYAINGSAVNTAYTMRVDTVVPEENRIVAFDKDGVCYVLFIKELGGDSIKIFKEQRNDRADALNFPVPALDYKANHNQGWNTYYKKS</sequence>
<dbReference type="RefSeq" id="WP_128500683.1">
    <property type="nucleotide sequence ID" value="NZ_CP035107.1"/>
</dbReference>
<proteinExistence type="predicted"/>
<dbReference type="PROSITE" id="PS51257">
    <property type="entry name" value="PROKAR_LIPOPROTEIN"/>
    <property type="match status" value="1"/>
</dbReference>
<evidence type="ECO:0000313" key="1">
    <source>
        <dbReference type="EMBL" id="QAR30176.1"/>
    </source>
</evidence>
<dbReference type="OrthoDB" id="824753at2"/>